<dbReference type="EMBL" id="JAAVVJ010000008">
    <property type="protein sequence ID" value="KAF7217778.1"/>
    <property type="molecule type" value="Genomic_DNA"/>
</dbReference>
<dbReference type="GeneID" id="107375143"/>
<protein>
    <submittedName>
        <fullName evidence="2">Transcript variant X1</fullName>
    </submittedName>
</protein>
<accession>A0A9D3BT79</accession>
<dbReference type="CTD" id="84660"/>
<name>A0A9D3BT79_NOTFU</name>
<dbReference type="OrthoDB" id="6155277at2759"/>
<evidence type="ECO:0000313" key="3">
    <source>
        <dbReference type="Proteomes" id="UP000822369"/>
    </source>
</evidence>
<dbReference type="Proteomes" id="UP000822369">
    <property type="component" value="Chromosome 8"/>
</dbReference>
<dbReference type="AlphaFoldDB" id="A0A9D3BT79"/>
<dbReference type="RefSeq" id="XP_015798999.3">
    <property type="nucleotide sequence ID" value="XM_015943513.3"/>
</dbReference>
<organism evidence="2 3">
    <name type="scientific">Nothobranchius furzeri</name>
    <name type="common">Turquoise killifish</name>
    <dbReference type="NCBI Taxonomy" id="105023"/>
    <lineage>
        <taxon>Eukaryota</taxon>
        <taxon>Metazoa</taxon>
        <taxon>Chordata</taxon>
        <taxon>Craniata</taxon>
        <taxon>Vertebrata</taxon>
        <taxon>Euteleostomi</taxon>
        <taxon>Actinopterygii</taxon>
        <taxon>Neopterygii</taxon>
        <taxon>Teleostei</taxon>
        <taxon>Neoteleostei</taxon>
        <taxon>Acanthomorphata</taxon>
        <taxon>Ovalentaria</taxon>
        <taxon>Atherinomorphae</taxon>
        <taxon>Cyprinodontiformes</taxon>
        <taxon>Nothobranchiidae</taxon>
        <taxon>Nothobranchius</taxon>
    </lineage>
</organism>
<evidence type="ECO:0000256" key="1">
    <source>
        <dbReference type="SAM" id="Coils"/>
    </source>
</evidence>
<proteinExistence type="predicted"/>
<keyword evidence="1" id="KW-0175">Coiled coil</keyword>
<dbReference type="KEGG" id="nfu:107375143"/>
<comment type="caution">
    <text evidence="2">The sequence shown here is derived from an EMBL/GenBank/DDBJ whole genome shotgun (WGS) entry which is preliminary data.</text>
</comment>
<evidence type="ECO:0000313" key="2">
    <source>
        <dbReference type="EMBL" id="KAF7217778.1"/>
    </source>
</evidence>
<sequence>MFLLSLIRHSTSVEKLHDGTGRQWVKASSIQADSVCRSSQSTELPVKDLSSSTVQRQRRELQLLMVELKDREMELNAMAASHHQQHQAWEQDRQRALVLEQRCARLDEELRKRNEVMRAVTKHVCVVESREREVQMELSKAKQKLCELEEKQEHIIGKCRDYEEKNQSLSSTGMALSTQVGSLRVREEELSAVLKLKVNQSNYFSSSVRSCPSIVQFCLNHNQDKDVTEASGRTLELTGRLRDLDAALTQSRSQENKLFKDSEENKRRYKETKHEVNQLREELQQQVTQSSTQREEIIRLKQELQLLHADLVLTAGEGDSCWSCLAPNRNASCLRCAACSSQDELACSHLDHPSSRSLRGTNRRPDHDALAVTDLQTNNKPGVLSARVTDQGSDHLSRCSLQHLLGESRLLHKAAAAPNASAYHSGPTRSPAAELLTRFTSTSV</sequence>
<gene>
    <name evidence="2" type="primary">ccdc62</name>
    <name evidence="2" type="ORF">G4P62_002414</name>
</gene>
<reference evidence="2" key="1">
    <citation type="submission" date="2020-03" db="EMBL/GenBank/DDBJ databases">
        <title>Intra-Species Differences in Population Size shape Life History and Genome Evolution.</title>
        <authorList>
            <person name="Willemsen D."/>
            <person name="Cui R."/>
            <person name="Valenzano D.R."/>
        </authorList>
    </citation>
    <scope>NUCLEOTIDE SEQUENCE</scope>
    <source>
        <strain evidence="2">GRZ</strain>
        <tissue evidence="2">Whole</tissue>
    </source>
</reference>
<feature type="coiled-coil region" evidence="1">
    <location>
        <begin position="262"/>
        <end position="296"/>
    </location>
</feature>